<evidence type="ECO:0000313" key="1">
    <source>
        <dbReference type="EMBL" id="KAE9614782.1"/>
    </source>
</evidence>
<dbReference type="PANTHER" id="PTHR37196">
    <property type="entry name" value="TRANSMEMBRANE PROTEIN"/>
    <property type="match status" value="1"/>
</dbReference>
<comment type="caution">
    <text evidence="1">The sequence shown here is derived from an EMBL/GenBank/DDBJ whole genome shotgun (WGS) entry which is preliminary data.</text>
</comment>
<dbReference type="EMBL" id="WOCE01000004">
    <property type="protein sequence ID" value="KAE9614782.1"/>
    <property type="molecule type" value="Genomic_DNA"/>
</dbReference>
<keyword evidence="2" id="KW-1185">Reference proteome</keyword>
<dbReference type="OrthoDB" id="1932652at2759"/>
<sequence>MKCLQLHSSLLSIHAKLKQHHHIVQTTKILWLSSSGPRMTIPHSHHFPSLRTKALPDSVVVAATSPPYSSDLSAFLPISALLLSVYFLANFIFPEFIIKYFGFDKQNEEQKVDAEDK</sequence>
<evidence type="ECO:0000313" key="2">
    <source>
        <dbReference type="Proteomes" id="UP000447434"/>
    </source>
</evidence>
<name>A0A6A5M6S3_LUPAL</name>
<proteinExistence type="predicted"/>
<dbReference type="PANTHER" id="PTHR37196:SF2">
    <property type="entry name" value="TRANSMEMBRANE PROTEIN"/>
    <property type="match status" value="1"/>
</dbReference>
<protein>
    <submittedName>
        <fullName evidence="1">Uncharacterized protein</fullName>
    </submittedName>
</protein>
<dbReference type="AlphaFoldDB" id="A0A6A5M6S3"/>
<accession>A0A6A5M6S3</accession>
<reference evidence="2" key="1">
    <citation type="journal article" date="2020" name="Nat. Commun.">
        <title>Genome sequence of the cluster root forming white lupin.</title>
        <authorList>
            <person name="Hufnagel B."/>
            <person name="Marques A."/>
            <person name="Soriano A."/>
            <person name="Marques L."/>
            <person name="Divol F."/>
            <person name="Doumas P."/>
            <person name="Sallet E."/>
            <person name="Mancinotti D."/>
            <person name="Carrere S."/>
            <person name="Marande W."/>
            <person name="Arribat S."/>
            <person name="Keller J."/>
            <person name="Huneau C."/>
            <person name="Blein T."/>
            <person name="Aime D."/>
            <person name="Laguerre M."/>
            <person name="Taylor J."/>
            <person name="Schubert V."/>
            <person name="Nelson M."/>
            <person name="Geu-Flores F."/>
            <person name="Crespi M."/>
            <person name="Gallardo-Guerrero K."/>
            <person name="Delaux P.-M."/>
            <person name="Salse J."/>
            <person name="Berges H."/>
            <person name="Guyot R."/>
            <person name="Gouzy J."/>
            <person name="Peret B."/>
        </authorList>
    </citation>
    <scope>NUCLEOTIDE SEQUENCE [LARGE SCALE GENOMIC DNA]</scope>
    <source>
        <strain evidence="2">cv. Amiga</strain>
    </source>
</reference>
<gene>
    <name evidence="1" type="ORF">Lalb_Chr04g0248321</name>
</gene>
<dbReference type="Proteomes" id="UP000447434">
    <property type="component" value="Chromosome 4"/>
</dbReference>
<organism evidence="1 2">
    <name type="scientific">Lupinus albus</name>
    <name type="common">White lupine</name>
    <name type="synonym">Lupinus termis</name>
    <dbReference type="NCBI Taxonomy" id="3870"/>
    <lineage>
        <taxon>Eukaryota</taxon>
        <taxon>Viridiplantae</taxon>
        <taxon>Streptophyta</taxon>
        <taxon>Embryophyta</taxon>
        <taxon>Tracheophyta</taxon>
        <taxon>Spermatophyta</taxon>
        <taxon>Magnoliopsida</taxon>
        <taxon>eudicotyledons</taxon>
        <taxon>Gunneridae</taxon>
        <taxon>Pentapetalae</taxon>
        <taxon>rosids</taxon>
        <taxon>fabids</taxon>
        <taxon>Fabales</taxon>
        <taxon>Fabaceae</taxon>
        <taxon>Papilionoideae</taxon>
        <taxon>50 kb inversion clade</taxon>
        <taxon>genistoids sensu lato</taxon>
        <taxon>core genistoids</taxon>
        <taxon>Genisteae</taxon>
        <taxon>Lupinus</taxon>
    </lineage>
</organism>